<sequence length="263" mass="30470">MIQDVFPQVPERPILYDWLYQKTTKDIEMYCRLTEGHESILECAVGTGRLAIPLAEKGRIVHGIDYSAAMLQKFKDKLSDIPETTRNRIHLYQADMRNFDLNQKFTFVFVPFGSFVYLLTIEDQKSCLNCLRRHLADGGTLVIDLPTWEEARDEKWLNNDPALMKVKQAINPETGNTTEMWSTFRFDSSTQIMEQDRHYRIYAHDGCLEREQVVLWKSRFFFLGEFQLLLETCGLKISQVYGDFQFGAYGHGSEVAVVVIKGT</sequence>
<dbReference type="GO" id="GO:0008168">
    <property type="term" value="F:methyltransferase activity"/>
    <property type="evidence" value="ECO:0007669"/>
    <property type="project" value="UniProtKB-KW"/>
</dbReference>
<evidence type="ECO:0000313" key="2">
    <source>
        <dbReference type="EMBL" id="EDX77140.1"/>
    </source>
</evidence>
<dbReference type="Gene3D" id="2.20.25.110">
    <property type="entry name" value="S-adenosyl-L-methionine-dependent methyltransferases"/>
    <property type="match status" value="1"/>
</dbReference>
<keyword evidence="2" id="KW-0489">Methyltransferase</keyword>
<name>B4VLD0_9CYAN</name>
<dbReference type="InterPro" id="IPR029063">
    <property type="entry name" value="SAM-dependent_MTases_sf"/>
</dbReference>
<gene>
    <name evidence="2" type="ORF">MC7420_277</name>
</gene>
<accession>B4VLD0</accession>
<dbReference type="SUPFAM" id="SSF53335">
    <property type="entry name" value="S-adenosyl-L-methionine-dependent methyltransferases"/>
    <property type="match status" value="1"/>
</dbReference>
<dbReference type="GO" id="GO:0032259">
    <property type="term" value="P:methylation"/>
    <property type="evidence" value="ECO:0007669"/>
    <property type="project" value="UniProtKB-KW"/>
</dbReference>
<dbReference type="RefSeq" id="WP_006099252.1">
    <property type="nucleotide sequence ID" value="NZ_DS989844.1"/>
</dbReference>
<protein>
    <submittedName>
        <fullName evidence="2">Methyltransferase domain family</fullName>
    </submittedName>
</protein>
<dbReference type="Pfam" id="PF13649">
    <property type="entry name" value="Methyltransf_25"/>
    <property type="match status" value="1"/>
</dbReference>
<dbReference type="PANTHER" id="PTHR43591:SF110">
    <property type="entry name" value="RHODANESE DOMAIN-CONTAINING PROTEIN"/>
    <property type="match status" value="1"/>
</dbReference>
<dbReference type="Gene3D" id="3.40.50.150">
    <property type="entry name" value="Vaccinia Virus protein VP39"/>
    <property type="match status" value="1"/>
</dbReference>
<keyword evidence="3" id="KW-1185">Reference proteome</keyword>
<dbReference type="InterPro" id="IPR041698">
    <property type="entry name" value="Methyltransf_25"/>
</dbReference>
<feature type="domain" description="Methyltransferase" evidence="1">
    <location>
        <begin position="40"/>
        <end position="139"/>
    </location>
</feature>
<keyword evidence="2" id="KW-0808">Transferase</keyword>
<dbReference type="STRING" id="118168.MC7420_277"/>
<evidence type="ECO:0000259" key="1">
    <source>
        <dbReference type="Pfam" id="PF13649"/>
    </source>
</evidence>
<dbReference type="eggNOG" id="COG2226">
    <property type="taxonomic scope" value="Bacteria"/>
</dbReference>
<dbReference type="CDD" id="cd02440">
    <property type="entry name" value="AdoMet_MTases"/>
    <property type="match status" value="1"/>
</dbReference>
<dbReference type="OrthoDB" id="9811589at2"/>
<reference evidence="2 3" key="1">
    <citation type="submission" date="2008-07" db="EMBL/GenBank/DDBJ databases">
        <authorList>
            <person name="Tandeau de Marsac N."/>
            <person name="Ferriera S."/>
            <person name="Johnson J."/>
            <person name="Kravitz S."/>
            <person name="Beeson K."/>
            <person name="Sutton G."/>
            <person name="Rogers Y.-H."/>
            <person name="Friedman R."/>
            <person name="Frazier M."/>
            <person name="Venter J.C."/>
        </authorList>
    </citation>
    <scope>NUCLEOTIDE SEQUENCE [LARGE SCALE GENOMIC DNA]</scope>
    <source>
        <strain evidence="2 3">PCC 7420</strain>
    </source>
</reference>
<dbReference type="PANTHER" id="PTHR43591">
    <property type="entry name" value="METHYLTRANSFERASE"/>
    <property type="match status" value="1"/>
</dbReference>
<dbReference type="Proteomes" id="UP000003835">
    <property type="component" value="Unassembled WGS sequence"/>
</dbReference>
<dbReference type="AlphaFoldDB" id="B4VLD0"/>
<organism evidence="2 3">
    <name type="scientific">Coleofasciculus chthonoplastes PCC 7420</name>
    <dbReference type="NCBI Taxonomy" id="118168"/>
    <lineage>
        <taxon>Bacteria</taxon>
        <taxon>Bacillati</taxon>
        <taxon>Cyanobacteriota</taxon>
        <taxon>Cyanophyceae</taxon>
        <taxon>Coleofasciculales</taxon>
        <taxon>Coleofasciculaceae</taxon>
        <taxon>Coleofasciculus</taxon>
    </lineage>
</organism>
<dbReference type="EMBL" id="DS989844">
    <property type="protein sequence ID" value="EDX77140.1"/>
    <property type="molecule type" value="Genomic_DNA"/>
</dbReference>
<evidence type="ECO:0000313" key="3">
    <source>
        <dbReference type="Proteomes" id="UP000003835"/>
    </source>
</evidence>
<proteinExistence type="predicted"/>
<dbReference type="HOGENOM" id="CLU_069129_7_0_3"/>